<name>A0A1M6KEL4_9CLOT</name>
<dbReference type="EMBL" id="FQZO01000006">
    <property type="protein sequence ID" value="SHJ57358.1"/>
    <property type="molecule type" value="Genomic_DNA"/>
</dbReference>
<reference evidence="1 2" key="1">
    <citation type="submission" date="2016-11" db="EMBL/GenBank/DDBJ databases">
        <authorList>
            <person name="Jaros S."/>
            <person name="Januszkiewicz K."/>
            <person name="Wedrychowicz H."/>
        </authorList>
    </citation>
    <scope>NUCLEOTIDE SEQUENCE [LARGE SCALE GENOMIC DNA]</scope>
    <source>
        <strain evidence="1 2">DSM 21864</strain>
    </source>
</reference>
<accession>A0A1M6KEL4</accession>
<proteinExistence type="predicted"/>
<dbReference type="STRING" id="1121298.SAMN05444401_3333"/>
<dbReference type="AlphaFoldDB" id="A0A1M6KEL4"/>
<dbReference type="OrthoDB" id="1951796at2"/>
<gene>
    <name evidence="1" type="ORF">SAMN05444401_3333</name>
</gene>
<dbReference type="Proteomes" id="UP000184080">
    <property type="component" value="Unassembled WGS sequence"/>
</dbReference>
<keyword evidence="2" id="KW-1185">Reference proteome</keyword>
<organism evidence="1 2">
    <name type="scientific">Clostridium amylolyticum</name>
    <dbReference type="NCBI Taxonomy" id="1121298"/>
    <lineage>
        <taxon>Bacteria</taxon>
        <taxon>Bacillati</taxon>
        <taxon>Bacillota</taxon>
        <taxon>Clostridia</taxon>
        <taxon>Eubacteriales</taxon>
        <taxon>Clostridiaceae</taxon>
        <taxon>Clostridium</taxon>
    </lineage>
</organism>
<protein>
    <submittedName>
        <fullName evidence="1">Uncharacterized protein</fullName>
    </submittedName>
</protein>
<evidence type="ECO:0000313" key="1">
    <source>
        <dbReference type="EMBL" id="SHJ57358.1"/>
    </source>
</evidence>
<sequence length="200" mass="23985">MQINENKPKFIDDILNFRNDIHESLDSHINSTQLEEERNNYQGKYSKERFKEYFVKKTTLHIIFKYILIRISEDLQKIVNPKFNKEGIINWNEISKNYRNDYHRLFSIASEDIRRTKELGDIFTPCIYDNYIEELEYSVFNKKENNHIEILKEYDFKTLDPNTAVSLFDKLYPSGDRENLQGFLEDSKVTTYLMKSLGLI</sequence>
<evidence type="ECO:0000313" key="2">
    <source>
        <dbReference type="Proteomes" id="UP000184080"/>
    </source>
</evidence>
<dbReference type="RefSeq" id="WP_073009265.1">
    <property type="nucleotide sequence ID" value="NZ_FQZO01000006.1"/>
</dbReference>